<dbReference type="PhylomeDB" id="A7TI69"/>
<dbReference type="InterPro" id="IPR020999">
    <property type="entry name" value="Chitin_synth_reg_RCR"/>
</dbReference>
<reference evidence="3 4" key="1">
    <citation type="journal article" date="2007" name="Proc. Natl. Acad. Sci. U.S.A.">
        <title>Independent sorting-out of thousands of duplicated gene pairs in two yeast species descended from a whole-genome duplication.</title>
        <authorList>
            <person name="Scannell D.R."/>
            <person name="Frank A.C."/>
            <person name="Conant G.C."/>
            <person name="Byrne K.P."/>
            <person name="Woolfit M."/>
            <person name="Wolfe K.H."/>
        </authorList>
    </citation>
    <scope>NUCLEOTIDE SEQUENCE [LARGE SCALE GENOMIC DNA]</scope>
    <source>
        <strain evidence="4">ATCC 22028 / DSM 70294 / BCRC 21397 / CBS 2163 / NBRC 10782 / NRRL Y-8283 / UCD 57-17</strain>
    </source>
</reference>
<dbReference type="FunCoup" id="A7TI69">
    <property type="interactions" value="23"/>
</dbReference>
<proteinExistence type="predicted"/>
<keyword evidence="2" id="KW-0472">Membrane</keyword>
<dbReference type="PANTHER" id="PTHR28187:SF1">
    <property type="entry name" value="PROTEIN RCR1-RELATED"/>
    <property type="match status" value="1"/>
</dbReference>
<keyword evidence="2" id="KW-1133">Transmembrane helix</keyword>
<dbReference type="GO" id="GO:0016192">
    <property type="term" value="P:vesicle-mediated transport"/>
    <property type="evidence" value="ECO:0007669"/>
    <property type="project" value="EnsemblFungi"/>
</dbReference>
<keyword evidence="4" id="KW-1185">Reference proteome</keyword>
<dbReference type="GO" id="GO:0031982">
    <property type="term" value="C:vesicle"/>
    <property type="evidence" value="ECO:0007669"/>
    <property type="project" value="EnsemblFungi"/>
</dbReference>
<dbReference type="GO" id="GO:0030674">
    <property type="term" value="F:protein-macromolecule adaptor activity"/>
    <property type="evidence" value="ECO:0007669"/>
    <property type="project" value="EnsemblFungi"/>
</dbReference>
<dbReference type="GeneID" id="5546345"/>
<dbReference type="HOGENOM" id="CLU_078289_2_0_1"/>
<dbReference type="EMBL" id="DS480394">
    <property type="protein sequence ID" value="EDO18076.1"/>
    <property type="molecule type" value="Genomic_DNA"/>
</dbReference>
<keyword evidence="2" id="KW-0812">Transmembrane</keyword>
<dbReference type="GO" id="GO:0072665">
    <property type="term" value="P:protein localization to vacuole"/>
    <property type="evidence" value="ECO:0007669"/>
    <property type="project" value="EnsemblFungi"/>
</dbReference>
<feature type="region of interest" description="Disordered" evidence="1">
    <location>
        <begin position="186"/>
        <end position="236"/>
    </location>
</feature>
<dbReference type="RefSeq" id="XP_001645934.1">
    <property type="nucleotide sequence ID" value="XM_001645884.1"/>
</dbReference>
<dbReference type="Proteomes" id="UP000000267">
    <property type="component" value="Unassembled WGS sequence"/>
</dbReference>
<gene>
    <name evidence="3" type="ORF">Kpol_1045p63</name>
</gene>
<dbReference type="GO" id="GO:0000324">
    <property type="term" value="C:fungal-type vacuole"/>
    <property type="evidence" value="ECO:0007669"/>
    <property type="project" value="EnsemblFungi"/>
</dbReference>
<evidence type="ECO:0008006" key="5">
    <source>
        <dbReference type="Google" id="ProtNLM"/>
    </source>
</evidence>
<dbReference type="KEGG" id="vpo:Kpol_1045p63"/>
<evidence type="ECO:0000256" key="1">
    <source>
        <dbReference type="SAM" id="MobiDB-lite"/>
    </source>
</evidence>
<evidence type="ECO:0000313" key="3">
    <source>
        <dbReference type="EMBL" id="EDO18076.1"/>
    </source>
</evidence>
<evidence type="ECO:0000256" key="2">
    <source>
        <dbReference type="SAM" id="Phobius"/>
    </source>
</evidence>
<sequence length="236" mass="26988">MIVLRSNTLDDRVDLLESVLHARDILVNSDDDYWGSSSWVWGRWILFVIFLVFLVASLFLTGRVNRRRRMMGQAPIRGTAWLTPPSYRQSERDYNATTSGTVEDYVPKYTETSNADDLGYYDERGEFHANDKAEYLPPPTLTFEVDSDENSQGLERPGRALTRQPSNFMPDQDMDLDFRRYTYLNNNHTNNTSTNANTPNTTGNVNNTNSENAESSSTIETTVYHEDDQVNKSSKS</sequence>
<feature type="transmembrane region" description="Helical" evidence="2">
    <location>
        <begin position="41"/>
        <end position="61"/>
    </location>
</feature>
<evidence type="ECO:0000313" key="4">
    <source>
        <dbReference type="Proteomes" id="UP000000267"/>
    </source>
</evidence>
<dbReference type="OMA" id="QMNTHIS"/>
<protein>
    <recommendedName>
        <fullName evidence="5">Protein RCR2</fullName>
    </recommendedName>
</protein>
<dbReference type="OrthoDB" id="4088875at2759"/>
<accession>A7TI69</accession>
<name>A7TI69_VANPO</name>
<dbReference type="PANTHER" id="PTHR28187">
    <property type="entry name" value="PROTEIN RCR1-RELATED"/>
    <property type="match status" value="1"/>
</dbReference>
<feature type="region of interest" description="Disordered" evidence="1">
    <location>
        <begin position="132"/>
        <end position="173"/>
    </location>
</feature>
<organism evidence="4">
    <name type="scientific">Vanderwaltozyma polyspora (strain ATCC 22028 / DSM 70294 / BCRC 21397 / CBS 2163 / NBRC 10782 / NRRL Y-8283 / UCD 57-17)</name>
    <name type="common">Kluyveromyces polysporus</name>
    <dbReference type="NCBI Taxonomy" id="436907"/>
    <lineage>
        <taxon>Eukaryota</taxon>
        <taxon>Fungi</taxon>
        <taxon>Dikarya</taxon>
        <taxon>Ascomycota</taxon>
        <taxon>Saccharomycotina</taxon>
        <taxon>Saccharomycetes</taxon>
        <taxon>Saccharomycetales</taxon>
        <taxon>Saccharomycetaceae</taxon>
        <taxon>Vanderwaltozyma</taxon>
    </lineage>
</organism>
<dbReference type="InParanoid" id="A7TI69"/>
<dbReference type="eggNOG" id="ENOG502S2K8">
    <property type="taxonomic scope" value="Eukaryota"/>
</dbReference>
<dbReference type="AlphaFoldDB" id="A7TI69"/>
<dbReference type="Pfam" id="PF12273">
    <property type="entry name" value="RCR"/>
    <property type="match status" value="1"/>
</dbReference>
<feature type="compositionally biased region" description="Low complexity" evidence="1">
    <location>
        <begin position="186"/>
        <end position="222"/>
    </location>
</feature>